<keyword evidence="4" id="KW-1185">Reference proteome</keyword>
<dbReference type="Gene3D" id="3.30.420.40">
    <property type="match status" value="2"/>
</dbReference>
<evidence type="ECO:0000313" key="4">
    <source>
        <dbReference type="Proteomes" id="UP001418222"/>
    </source>
</evidence>
<dbReference type="InterPro" id="IPR043129">
    <property type="entry name" value="ATPase_NBD"/>
</dbReference>
<protein>
    <submittedName>
        <fullName evidence="3">Mediator of RNA polymerase II transcription subunit 37b</fullName>
    </submittedName>
</protein>
<dbReference type="SUPFAM" id="SSF53067">
    <property type="entry name" value="Actin-like ATPase domain"/>
    <property type="match status" value="1"/>
</dbReference>
<dbReference type="GO" id="GO:0140662">
    <property type="term" value="F:ATP-dependent protein folding chaperone"/>
    <property type="evidence" value="ECO:0007669"/>
    <property type="project" value="InterPro"/>
</dbReference>
<dbReference type="AlphaFoldDB" id="A0AAP0BHQ3"/>
<dbReference type="InterPro" id="IPR013126">
    <property type="entry name" value="Hsp_70_fam"/>
</dbReference>
<dbReference type="Gene3D" id="3.90.640.10">
    <property type="entry name" value="Actin, Chain A, domain 4"/>
    <property type="match status" value="1"/>
</dbReference>
<sequence>MELPPRNACRREGNCLIHLHSATGNAWLLRRIRPFHQKSFPDGIPRYPIIRNNQTFFLTELEILASLFASLKSSTEIIFGRALDNAIAVFPATLKHRYSTFLSAAASAGFQSFMVVERPVVAAFRYQYLSPPKTYLVFELDSDILEISLLVPFLKVKSSVAYLGCPLLNTMVQETLQRTGIDVCANSDALYSLRKACELAKSAFCSGTGSGVLKFQRRDKRLRRQISSKEVVEMNLRALRDGIGKCLREGGVLKEDVDEVILAGVSTYIPEVRQVLREFFEWKPLRCDIDPVNLIGSGARRLASLTSAGFNRPFFPIVHISNAGDFYF</sequence>
<gene>
    <name evidence="3" type="primary">MED37B</name>
    <name evidence="3" type="ORF">KSP39_PZI010466</name>
</gene>
<keyword evidence="1" id="KW-0547">Nucleotide-binding</keyword>
<organism evidence="3 4">
    <name type="scientific">Platanthera zijinensis</name>
    <dbReference type="NCBI Taxonomy" id="2320716"/>
    <lineage>
        <taxon>Eukaryota</taxon>
        <taxon>Viridiplantae</taxon>
        <taxon>Streptophyta</taxon>
        <taxon>Embryophyta</taxon>
        <taxon>Tracheophyta</taxon>
        <taxon>Spermatophyta</taxon>
        <taxon>Magnoliopsida</taxon>
        <taxon>Liliopsida</taxon>
        <taxon>Asparagales</taxon>
        <taxon>Orchidaceae</taxon>
        <taxon>Orchidoideae</taxon>
        <taxon>Orchideae</taxon>
        <taxon>Orchidinae</taxon>
        <taxon>Platanthera</taxon>
    </lineage>
</organism>
<name>A0AAP0BHQ3_9ASPA</name>
<dbReference type="PANTHER" id="PTHR19375">
    <property type="entry name" value="HEAT SHOCK PROTEIN 70KDA"/>
    <property type="match status" value="1"/>
</dbReference>
<proteinExistence type="predicted"/>
<dbReference type="EMBL" id="JBBWWQ010000008">
    <property type="protein sequence ID" value="KAK8940565.1"/>
    <property type="molecule type" value="Genomic_DNA"/>
</dbReference>
<dbReference type="Proteomes" id="UP001418222">
    <property type="component" value="Unassembled WGS sequence"/>
</dbReference>
<evidence type="ECO:0000256" key="2">
    <source>
        <dbReference type="ARBA" id="ARBA00022840"/>
    </source>
</evidence>
<evidence type="ECO:0000313" key="3">
    <source>
        <dbReference type="EMBL" id="KAK8940565.1"/>
    </source>
</evidence>
<accession>A0AAP0BHQ3</accession>
<dbReference type="GO" id="GO:0005524">
    <property type="term" value="F:ATP binding"/>
    <property type="evidence" value="ECO:0007669"/>
    <property type="project" value="UniProtKB-KW"/>
</dbReference>
<evidence type="ECO:0000256" key="1">
    <source>
        <dbReference type="ARBA" id="ARBA00022741"/>
    </source>
</evidence>
<dbReference type="Pfam" id="PF00012">
    <property type="entry name" value="HSP70"/>
    <property type="match status" value="1"/>
</dbReference>
<comment type="caution">
    <text evidence="3">The sequence shown here is derived from an EMBL/GenBank/DDBJ whole genome shotgun (WGS) entry which is preliminary data.</text>
</comment>
<reference evidence="3 4" key="1">
    <citation type="journal article" date="2022" name="Nat. Plants">
        <title>Genomes of leafy and leafless Platanthera orchids illuminate the evolution of mycoheterotrophy.</title>
        <authorList>
            <person name="Li M.H."/>
            <person name="Liu K.W."/>
            <person name="Li Z."/>
            <person name="Lu H.C."/>
            <person name="Ye Q.L."/>
            <person name="Zhang D."/>
            <person name="Wang J.Y."/>
            <person name="Li Y.F."/>
            <person name="Zhong Z.M."/>
            <person name="Liu X."/>
            <person name="Yu X."/>
            <person name="Liu D.K."/>
            <person name="Tu X.D."/>
            <person name="Liu B."/>
            <person name="Hao Y."/>
            <person name="Liao X.Y."/>
            <person name="Jiang Y.T."/>
            <person name="Sun W.H."/>
            <person name="Chen J."/>
            <person name="Chen Y.Q."/>
            <person name="Ai Y."/>
            <person name="Zhai J.W."/>
            <person name="Wu S.S."/>
            <person name="Zhou Z."/>
            <person name="Hsiao Y.Y."/>
            <person name="Wu W.L."/>
            <person name="Chen Y.Y."/>
            <person name="Lin Y.F."/>
            <person name="Hsu J.L."/>
            <person name="Li C.Y."/>
            <person name="Wang Z.W."/>
            <person name="Zhao X."/>
            <person name="Zhong W.Y."/>
            <person name="Ma X.K."/>
            <person name="Ma L."/>
            <person name="Huang J."/>
            <person name="Chen G.Z."/>
            <person name="Huang M.Z."/>
            <person name="Huang L."/>
            <person name="Peng D.H."/>
            <person name="Luo Y.B."/>
            <person name="Zou S.Q."/>
            <person name="Chen S.P."/>
            <person name="Lan S."/>
            <person name="Tsai W.C."/>
            <person name="Van de Peer Y."/>
            <person name="Liu Z.J."/>
        </authorList>
    </citation>
    <scope>NUCLEOTIDE SEQUENCE [LARGE SCALE GENOMIC DNA]</scope>
    <source>
        <strain evidence="3">Lor287</strain>
    </source>
</reference>
<keyword evidence="2" id="KW-0067">ATP-binding</keyword>